<dbReference type="Pfam" id="PF00929">
    <property type="entry name" value="RNase_T"/>
    <property type="match status" value="1"/>
</dbReference>
<dbReference type="PANTHER" id="PTHR23044">
    <property type="entry name" value="3'-5' EXONUCLEASE ERI1-RELATED"/>
    <property type="match status" value="1"/>
</dbReference>
<evidence type="ECO:0000313" key="8">
    <source>
        <dbReference type="Proteomes" id="UP000054632"/>
    </source>
</evidence>
<evidence type="ECO:0000256" key="2">
    <source>
        <dbReference type="ARBA" id="ARBA00022801"/>
    </source>
</evidence>
<dbReference type="EMBL" id="JYDR01000002">
    <property type="protein sequence ID" value="KRY79036.1"/>
    <property type="molecule type" value="Genomic_DNA"/>
</dbReference>
<evidence type="ECO:0000313" key="6">
    <source>
        <dbReference type="EMBL" id="KRZ34324.1"/>
    </source>
</evidence>
<dbReference type="SUPFAM" id="SSF53098">
    <property type="entry name" value="Ribonuclease H-like"/>
    <property type="match status" value="1"/>
</dbReference>
<dbReference type="PANTHER" id="PTHR23044:SF61">
    <property type="entry name" value="3'-5' EXORIBONUCLEASE 1-RELATED"/>
    <property type="match status" value="1"/>
</dbReference>
<accession>A0A0V1JHI1</accession>
<gene>
    <name evidence="6" type="primary">Eri1</name>
    <name evidence="5" type="ORF">T4A_12103</name>
    <name evidence="6" type="ORF">T4B_4335</name>
    <name evidence="7" type="ORF">T4C_6013</name>
</gene>
<protein>
    <submittedName>
        <fullName evidence="6">3'-5' exoribonuclease 1</fullName>
    </submittedName>
</protein>
<reference evidence="8 9" key="1">
    <citation type="submission" date="2015-01" db="EMBL/GenBank/DDBJ databases">
        <title>Evolution of Trichinella species and genotypes.</title>
        <authorList>
            <person name="Korhonen P.K."/>
            <person name="Edoardo P."/>
            <person name="Giuseppe L.R."/>
            <person name="Gasser R.B."/>
        </authorList>
    </citation>
    <scope>NUCLEOTIDE SEQUENCE [LARGE SCALE GENOMIC DNA]</scope>
    <source>
        <strain evidence="5">ISS13</strain>
        <strain evidence="7">ISS176</strain>
        <strain evidence="6">ISS588</strain>
    </source>
</reference>
<evidence type="ECO:0000256" key="1">
    <source>
        <dbReference type="ARBA" id="ARBA00022722"/>
    </source>
</evidence>
<evidence type="ECO:0000313" key="5">
    <source>
        <dbReference type="EMBL" id="KRY79036.1"/>
    </source>
</evidence>
<evidence type="ECO:0000259" key="4">
    <source>
        <dbReference type="SMART" id="SM00479"/>
    </source>
</evidence>
<feature type="domain" description="Exonuclease" evidence="4">
    <location>
        <begin position="67"/>
        <end position="245"/>
    </location>
</feature>
<dbReference type="InterPro" id="IPR047201">
    <property type="entry name" value="ERI-1_3'hExo-like"/>
</dbReference>
<dbReference type="EMBL" id="JYDS01000004">
    <property type="protein sequence ID" value="KRZ34324.1"/>
    <property type="molecule type" value="Genomic_DNA"/>
</dbReference>
<dbReference type="Proteomes" id="UP000054826">
    <property type="component" value="Unassembled WGS sequence"/>
</dbReference>
<dbReference type="Proteomes" id="UP000054805">
    <property type="component" value="Unassembled WGS sequence"/>
</dbReference>
<dbReference type="InterPro" id="IPR012337">
    <property type="entry name" value="RNaseH-like_sf"/>
</dbReference>
<dbReference type="Proteomes" id="UP000054632">
    <property type="component" value="Unassembled WGS sequence"/>
</dbReference>
<dbReference type="GO" id="GO:0003676">
    <property type="term" value="F:nucleic acid binding"/>
    <property type="evidence" value="ECO:0007669"/>
    <property type="project" value="InterPro"/>
</dbReference>
<dbReference type="InterPro" id="IPR036397">
    <property type="entry name" value="RNaseH_sf"/>
</dbReference>
<keyword evidence="1" id="KW-0540">Nuclease</keyword>
<evidence type="ECO:0000313" key="7">
    <source>
        <dbReference type="EMBL" id="KRZ45829.1"/>
    </source>
</evidence>
<dbReference type="InterPro" id="IPR013520">
    <property type="entry name" value="Ribonucl_H"/>
</dbReference>
<keyword evidence="2" id="KW-0378">Hydrolase</keyword>
<dbReference type="Gene3D" id="3.30.420.10">
    <property type="entry name" value="Ribonuclease H-like superfamily/Ribonuclease H"/>
    <property type="match status" value="1"/>
</dbReference>
<dbReference type="AlphaFoldDB" id="A0A0V1JHI1"/>
<name>A0A0V1JHI1_TRIPS</name>
<dbReference type="CDD" id="cd06133">
    <property type="entry name" value="ERI-1_3'hExo_like"/>
    <property type="match status" value="1"/>
</dbReference>
<sequence>MSDDTDEQLSDSSDSSLYTSINGMSSSELHWKKRCLEKSLYTHLRILGRVTKLKAFSENIPNPLFHYYCVLDFECTCAVEKRGKAYSNEIIEFPSLLINASSAKIVSSFHSYCRPIINPVLSKFCTRLTGIKRENVDSAPLFPEVFKQFFQWIKTETDGKSVAFVTDGYCYIFAKFYFNLDIPKEVQRWIDLKESFSVIFGVTLMKISEMLNVVGLQFEGTKHYGMDDVKNISRLVICENAKLSKNIKFSKTLTDDYSNCKIQPDVSSFASKTAKLPYFLAVKRSKYCARLRKFNFNKASTIGCIDCCGCG</sequence>
<evidence type="ECO:0000256" key="3">
    <source>
        <dbReference type="ARBA" id="ARBA00022839"/>
    </source>
</evidence>
<dbReference type="SMART" id="SM00479">
    <property type="entry name" value="EXOIII"/>
    <property type="match status" value="1"/>
</dbReference>
<evidence type="ECO:0000313" key="9">
    <source>
        <dbReference type="Proteomes" id="UP000054805"/>
    </source>
</evidence>
<dbReference type="EMBL" id="JYDV01000002">
    <property type="protein sequence ID" value="KRZ45829.1"/>
    <property type="molecule type" value="Genomic_DNA"/>
</dbReference>
<organism evidence="6 9">
    <name type="scientific">Trichinella pseudospiralis</name>
    <name type="common">Parasitic roundworm</name>
    <dbReference type="NCBI Taxonomy" id="6337"/>
    <lineage>
        <taxon>Eukaryota</taxon>
        <taxon>Metazoa</taxon>
        <taxon>Ecdysozoa</taxon>
        <taxon>Nematoda</taxon>
        <taxon>Enoplea</taxon>
        <taxon>Dorylaimia</taxon>
        <taxon>Trichinellida</taxon>
        <taxon>Trichinellidae</taxon>
        <taxon>Trichinella</taxon>
    </lineage>
</organism>
<keyword evidence="3" id="KW-0269">Exonuclease</keyword>
<keyword evidence="9" id="KW-1185">Reference proteome</keyword>
<proteinExistence type="predicted"/>
<dbReference type="GO" id="GO:0000175">
    <property type="term" value="F:3'-5'-RNA exonuclease activity"/>
    <property type="evidence" value="ECO:0007669"/>
    <property type="project" value="InterPro"/>
</dbReference>
<comment type="caution">
    <text evidence="6">The sequence shown here is derived from an EMBL/GenBank/DDBJ whole genome shotgun (WGS) entry which is preliminary data.</text>
</comment>
<dbReference type="InterPro" id="IPR051274">
    <property type="entry name" value="3-5_Exoribonuclease"/>
</dbReference>